<feature type="binding site" evidence="2">
    <location>
        <position position="30"/>
    </location>
    <ligand>
        <name>substrate</name>
    </ligand>
</feature>
<sequence length="237" mass="27612">MISSRMSVMRQKENILPVHVGIIMDGNRRWARKRGLPTLSGHRRGYDRAVAIADYAFQRGISYLTLFAFSTENWNRSKREVDYLMRLLLRMIDEQAQRLHKKKIRILFIGSRKKLSRTVVQAITRAHALTRKNTRGTLLIALNYGGRQEIVEAARKAVKLTGRLSERSIARNLYTASVPDPDFIIRTSGEERLSGFLLWQAAYAELYFTETLWPDFSEKNFESALDEFARRQRRFGR</sequence>
<dbReference type="CDD" id="cd00475">
    <property type="entry name" value="Cis_IPPS"/>
    <property type="match status" value="1"/>
</dbReference>
<dbReference type="InterPro" id="IPR036424">
    <property type="entry name" value="UPP_synth-like_sf"/>
</dbReference>
<comment type="caution">
    <text evidence="3">The sequence shown here is derived from an EMBL/GenBank/DDBJ whole genome shotgun (WGS) entry which is preliminary data.</text>
</comment>
<dbReference type="InterPro" id="IPR018520">
    <property type="entry name" value="UPP_synth-like_CS"/>
</dbReference>
<dbReference type="EC" id="2.5.1.-" evidence="2"/>
<dbReference type="AlphaFoldDB" id="A0A1G2BRE3"/>
<feature type="binding site" evidence="2">
    <location>
        <position position="74"/>
    </location>
    <ligand>
        <name>substrate</name>
    </ligand>
</feature>
<accession>A0A1G2BRE3</accession>
<comment type="cofactor">
    <cofactor evidence="2">
        <name>Mg(2+)</name>
        <dbReference type="ChEBI" id="CHEBI:18420"/>
    </cofactor>
    <text evidence="2">Binds 2 magnesium ions per subunit.</text>
</comment>
<dbReference type="PANTHER" id="PTHR10291">
    <property type="entry name" value="DEHYDRODOLICHYL DIPHOSPHATE SYNTHASE FAMILY MEMBER"/>
    <property type="match status" value="1"/>
</dbReference>
<dbReference type="GO" id="GO:0005829">
    <property type="term" value="C:cytosol"/>
    <property type="evidence" value="ECO:0007669"/>
    <property type="project" value="TreeGrafter"/>
</dbReference>
<dbReference type="PROSITE" id="PS01066">
    <property type="entry name" value="UPP_SYNTHASE"/>
    <property type="match status" value="1"/>
</dbReference>
<evidence type="ECO:0000256" key="1">
    <source>
        <dbReference type="ARBA" id="ARBA00022679"/>
    </source>
</evidence>
<dbReference type="SUPFAM" id="SSF64005">
    <property type="entry name" value="Undecaprenyl diphosphate synthase"/>
    <property type="match status" value="1"/>
</dbReference>
<organism evidence="3 4">
    <name type="scientific">Candidatus Komeilibacteria bacterium RIFCSPLOWO2_01_FULL_53_11</name>
    <dbReference type="NCBI Taxonomy" id="1798552"/>
    <lineage>
        <taxon>Bacteria</taxon>
        <taxon>Candidatus Komeiliibacteriota</taxon>
    </lineage>
</organism>
<dbReference type="FunFam" id="3.40.1180.10:FF:000001">
    <property type="entry name" value="(2E,6E)-farnesyl-diphosphate-specific ditrans,polycis-undecaprenyl-diphosphate synthase"/>
    <property type="match status" value="1"/>
</dbReference>
<comment type="subunit">
    <text evidence="2">Homodimer.</text>
</comment>
<evidence type="ECO:0000256" key="2">
    <source>
        <dbReference type="HAMAP-Rule" id="MF_01139"/>
    </source>
</evidence>
<dbReference type="NCBIfam" id="TIGR00055">
    <property type="entry name" value="uppS"/>
    <property type="match status" value="1"/>
</dbReference>
<feature type="active site" description="Proton acceptor" evidence="2">
    <location>
        <position position="73"/>
    </location>
</feature>
<dbReference type="EMBL" id="MHKN01000043">
    <property type="protein sequence ID" value="OGY91396.1"/>
    <property type="molecule type" value="Genomic_DNA"/>
</dbReference>
<proteinExistence type="inferred from homology"/>
<dbReference type="Gene3D" id="3.40.1180.10">
    <property type="entry name" value="Decaprenyl diphosphate synthase-like"/>
    <property type="match status" value="1"/>
</dbReference>
<dbReference type="Proteomes" id="UP000177349">
    <property type="component" value="Unassembled WGS sequence"/>
</dbReference>
<gene>
    <name evidence="3" type="ORF">A3B31_02335</name>
</gene>
<dbReference type="InterPro" id="IPR001441">
    <property type="entry name" value="UPP_synth-like"/>
</dbReference>
<feature type="binding site" evidence="2">
    <location>
        <position position="76"/>
    </location>
    <ligand>
        <name>substrate</name>
    </ligand>
</feature>
<feature type="binding site" evidence="2">
    <location>
        <position position="186"/>
    </location>
    <ligand>
        <name>substrate</name>
    </ligand>
</feature>
<keyword evidence="2" id="KW-0460">Magnesium</keyword>
<keyword evidence="1 2" id="KW-0808">Transferase</keyword>
<feature type="binding site" evidence="2">
    <location>
        <position position="25"/>
    </location>
    <ligand>
        <name>Mg(2+)</name>
        <dbReference type="ChEBI" id="CHEBI:18420"/>
    </ligand>
</feature>
<comment type="function">
    <text evidence="2">Catalyzes the condensation of isopentenyl diphosphate (IPP) with allylic pyrophosphates generating different type of terpenoids.</text>
</comment>
<dbReference type="GO" id="GO:0016094">
    <property type="term" value="P:polyprenol biosynthetic process"/>
    <property type="evidence" value="ECO:0007669"/>
    <property type="project" value="TreeGrafter"/>
</dbReference>
<dbReference type="HAMAP" id="MF_01139">
    <property type="entry name" value="ISPT"/>
    <property type="match status" value="1"/>
</dbReference>
<evidence type="ECO:0000313" key="4">
    <source>
        <dbReference type="Proteomes" id="UP000177349"/>
    </source>
</evidence>
<evidence type="ECO:0000313" key="3">
    <source>
        <dbReference type="EMBL" id="OGY91396.1"/>
    </source>
</evidence>
<feature type="binding site" evidence="2">
    <location>
        <begin position="26"/>
        <end position="29"/>
    </location>
    <ligand>
        <name>substrate</name>
    </ligand>
</feature>
<protein>
    <recommendedName>
        <fullName evidence="2">Isoprenyl transferase</fullName>
        <ecNumber evidence="2">2.5.1.-</ecNumber>
    </recommendedName>
</protein>
<keyword evidence="2" id="KW-0479">Metal-binding</keyword>
<dbReference type="Pfam" id="PF01255">
    <property type="entry name" value="Prenyltransf"/>
    <property type="match status" value="1"/>
</dbReference>
<comment type="similarity">
    <text evidence="2">Belongs to the UPP synthase family.</text>
</comment>
<comment type="caution">
    <text evidence="2">Lacks conserved residue(s) required for the propagation of feature annotation.</text>
</comment>
<feature type="binding site" evidence="2">
    <location>
        <begin position="70"/>
        <end position="72"/>
    </location>
    <ligand>
        <name>substrate</name>
    </ligand>
</feature>
<feature type="active site" evidence="2">
    <location>
        <position position="25"/>
    </location>
</feature>
<dbReference type="GO" id="GO:0008834">
    <property type="term" value="F:ditrans,polycis-undecaprenyl-diphosphate synthase [(2E,6E)-farnesyl-diphosphate specific] activity"/>
    <property type="evidence" value="ECO:0007669"/>
    <property type="project" value="TreeGrafter"/>
</dbReference>
<dbReference type="PANTHER" id="PTHR10291:SF0">
    <property type="entry name" value="DEHYDRODOLICHYL DIPHOSPHATE SYNTHASE 2"/>
    <property type="match status" value="1"/>
</dbReference>
<dbReference type="GO" id="GO:0000287">
    <property type="term" value="F:magnesium ion binding"/>
    <property type="evidence" value="ECO:0007669"/>
    <property type="project" value="UniProtKB-UniRule"/>
</dbReference>
<feature type="binding site" evidence="2">
    <location>
        <position position="205"/>
    </location>
    <ligand>
        <name>Mg(2+)</name>
        <dbReference type="ChEBI" id="CHEBI:18420"/>
    </ligand>
</feature>
<name>A0A1G2BRE3_9BACT</name>
<feature type="binding site" evidence="2">
    <location>
        <position position="42"/>
    </location>
    <ligand>
        <name>substrate</name>
    </ligand>
</feature>
<reference evidence="3 4" key="1">
    <citation type="journal article" date="2016" name="Nat. Commun.">
        <title>Thousands of microbial genomes shed light on interconnected biogeochemical processes in an aquifer system.</title>
        <authorList>
            <person name="Anantharaman K."/>
            <person name="Brown C.T."/>
            <person name="Hug L.A."/>
            <person name="Sharon I."/>
            <person name="Castelle C.J."/>
            <person name="Probst A.J."/>
            <person name="Thomas B.C."/>
            <person name="Singh A."/>
            <person name="Wilkins M.J."/>
            <person name="Karaoz U."/>
            <person name="Brodie E.L."/>
            <person name="Williams K.H."/>
            <person name="Hubbard S.S."/>
            <person name="Banfield J.F."/>
        </authorList>
    </citation>
    <scope>NUCLEOTIDE SEQUENCE [LARGE SCALE GENOMIC DNA]</scope>
</reference>
<feature type="binding site" evidence="2">
    <location>
        <begin position="192"/>
        <end position="194"/>
    </location>
    <ligand>
        <name>substrate</name>
    </ligand>
</feature>